<dbReference type="AlphaFoldDB" id="A0A382WGA8"/>
<protein>
    <submittedName>
        <fullName evidence="1">Uncharacterized protein</fullName>
    </submittedName>
</protein>
<sequence>MGIAIGLDFRINVRSANSSGIAGERMKFKIVIPISERITTRFLWLSSIWRIYFDYNISITFSGGLPRTALLLLTT</sequence>
<organism evidence="1">
    <name type="scientific">marine metagenome</name>
    <dbReference type="NCBI Taxonomy" id="408172"/>
    <lineage>
        <taxon>unclassified sequences</taxon>
        <taxon>metagenomes</taxon>
        <taxon>ecological metagenomes</taxon>
    </lineage>
</organism>
<evidence type="ECO:0000313" key="1">
    <source>
        <dbReference type="EMBL" id="SVD57644.1"/>
    </source>
</evidence>
<reference evidence="1" key="1">
    <citation type="submission" date="2018-05" db="EMBL/GenBank/DDBJ databases">
        <authorList>
            <person name="Lanie J.A."/>
            <person name="Ng W.-L."/>
            <person name="Kazmierczak K.M."/>
            <person name="Andrzejewski T.M."/>
            <person name="Davidsen T.M."/>
            <person name="Wayne K.J."/>
            <person name="Tettelin H."/>
            <person name="Glass J.I."/>
            <person name="Rusch D."/>
            <person name="Podicherti R."/>
            <person name="Tsui H.-C.T."/>
            <person name="Winkler M.E."/>
        </authorList>
    </citation>
    <scope>NUCLEOTIDE SEQUENCE</scope>
</reference>
<gene>
    <name evidence="1" type="ORF">METZ01_LOCUS410498</name>
</gene>
<dbReference type="EMBL" id="UINC01159518">
    <property type="protein sequence ID" value="SVD57644.1"/>
    <property type="molecule type" value="Genomic_DNA"/>
</dbReference>
<feature type="non-terminal residue" evidence="1">
    <location>
        <position position="75"/>
    </location>
</feature>
<name>A0A382WGA8_9ZZZZ</name>
<accession>A0A382WGA8</accession>
<proteinExistence type="predicted"/>